<reference evidence="2 3" key="1">
    <citation type="submission" date="2023-11" db="EMBL/GenBank/DDBJ databases">
        <title>Halocaridina rubra genome assembly.</title>
        <authorList>
            <person name="Smith C."/>
        </authorList>
    </citation>
    <scope>NUCLEOTIDE SEQUENCE [LARGE SCALE GENOMIC DNA]</scope>
    <source>
        <strain evidence="2">EP-1</strain>
        <tissue evidence="2">Whole</tissue>
    </source>
</reference>
<feature type="compositionally biased region" description="Basic residues" evidence="1">
    <location>
        <begin position="324"/>
        <end position="337"/>
    </location>
</feature>
<comment type="caution">
    <text evidence="2">The sequence shown here is derived from an EMBL/GenBank/DDBJ whole genome shotgun (WGS) entry which is preliminary data.</text>
</comment>
<feature type="compositionally biased region" description="Acidic residues" evidence="1">
    <location>
        <begin position="171"/>
        <end position="181"/>
    </location>
</feature>
<evidence type="ECO:0000256" key="1">
    <source>
        <dbReference type="SAM" id="MobiDB-lite"/>
    </source>
</evidence>
<dbReference type="AlphaFoldDB" id="A0AAN8WGI1"/>
<evidence type="ECO:0000313" key="3">
    <source>
        <dbReference type="Proteomes" id="UP001381693"/>
    </source>
</evidence>
<accession>A0AAN8WGI1</accession>
<feature type="compositionally biased region" description="Basic and acidic residues" evidence="1">
    <location>
        <begin position="193"/>
        <end position="211"/>
    </location>
</feature>
<evidence type="ECO:0000313" key="2">
    <source>
        <dbReference type="EMBL" id="KAK7061145.1"/>
    </source>
</evidence>
<name>A0AAN8WGI1_HALRR</name>
<gene>
    <name evidence="2" type="primary">PCMTD1_2</name>
    <name evidence="2" type="ORF">SK128_024745</name>
</gene>
<organism evidence="2 3">
    <name type="scientific">Halocaridina rubra</name>
    <name type="common">Hawaiian red shrimp</name>
    <dbReference type="NCBI Taxonomy" id="373956"/>
    <lineage>
        <taxon>Eukaryota</taxon>
        <taxon>Metazoa</taxon>
        <taxon>Ecdysozoa</taxon>
        <taxon>Arthropoda</taxon>
        <taxon>Crustacea</taxon>
        <taxon>Multicrustacea</taxon>
        <taxon>Malacostraca</taxon>
        <taxon>Eumalacostraca</taxon>
        <taxon>Eucarida</taxon>
        <taxon>Decapoda</taxon>
        <taxon>Pleocyemata</taxon>
        <taxon>Caridea</taxon>
        <taxon>Atyoidea</taxon>
        <taxon>Atyidae</taxon>
        <taxon>Halocaridina</taxon>
    </lineage>
</organism>
<proteinExistence type="predicted"/>
<feature type="compositionally biased region" description="Low complexity" evidence="1">
    <location>
        <begin position="370"/>
        <end position="381"/>
    </location>
</feature>
<keyword evidence="3" id="KW-1185">Reference proteome</keyword>
<feature type="compositionally biased region" description="Acidic residues" evidence="1">
    <location>
        <begin position="295"/>
        <end position="316"/>
    </location>
</feature>
<protein>
    <submittedName>
        <fullName evidence="2">Protein-L-isoaspartate O-methyltransferase domain-containing protein 1</fullName>
    </submittedName>
</protein>
<feature type="region of interest" description="Disordered" evidence="1">
    <location>
        <begin position="171"/>
        <end position="381"/>
    </location>
</feature>
<sequence length="407" mass="45593">MPLNDQLVKVTRTGPTSWEMTSLLPVSFSSLVMPDNFHPPANVPLPEVELLDLQDMCRQEIRSILRANIDTEHPDLATVADRPTPKPRSRCSRQQFPGVFVPYMPVPFYESDDEPGMISDDNVEDSEENLPLFDSHRHTNQLTTVIEFARSLAGQRLLERELQNMRRQVNEEELNVEDNEEAAAVSDIDSSDTEDKHDSEVGSEGKSEKLGESSTSSNGFSYFKKEKVSEEKEQKEKDDQSTNDEAASAATVLPQSDPIPMTSTPIMSVKCNKKREKFDSGVGDEIENGKGPSSEESDQGGEGDVDMEIDSTDSDFSDGSPSRPKLRSRSKTKVLRRHNSDDPDCPCGGNCSESWKEKKEEEAKQDGKNSSGNTSSTESYSTFMREKIEQLPLPQALKMYLNYYREL</sequence>
<feature type="compositionally biased region" description="Basic and acidic residues" evidence="1">
    <location>
        <begin position="354"/>
        <end position="367"/>
    </location>
</feature>
<feature type="compositionally biased region" description="Basic and acidic residues" evidence="1">
    <location>
        <begin position="223"/>
        <end position="240"/>
    </location>
</feature>
<dbReference type="EMBL" id="JAXCGZ010021029">
    <property type="protein sequence ID" value="KAK7061145.1"/>
    <property type="molecule type" value="Genomic_DNA"/>
</dbReference>
<dbReference type="Proteomes" id="UP001381693">
    <property type="component" value="Unassembled WGS sequence"/>
</dbReference>